<dbReference type="Gene3D" id="1.10.167.10">
    <property type="entry name" value="Regulator of G-protein Signalling 4, domain 2"/>
    <property type="match status" value="1"/>
</dbReference>
<feature type="transmembrane region" description="Helical" evidence="1">
    <location>
        <begin position="449"/>
        <end position="471"/>
    </location>
</feature>
<keyword evidence="1" id="KW-1133">Transmembrane helix</keyword>
<dbReference type="EMBL" id="HF935416">
    <property type="protein sequence ID" value="CCX08474.1"/>
    <property type="molecule type" value="Genomic_DNA"/>
</dbReference>
<dbReference type="Proteomes" id="UP000018144">
    <property type="component" value="Unassembled WGS sequence"/>
</dbReference>
<organism evidence="3 4">
    <name type="scientific">Pyronema omphalodes (strain CBS 100304)</name>
    <name type="common">Pyronema confluens</name>
    <dbReference type="NCBI Taxonomy" id="1076935"/>
    <lineage>
        <taxon>Eukaryota</taxon>
        <taxon>Fungi</taxon>
        <taxon>Dikarya</taxon>
        <taxon>Ascomycota</taxon>
        <taxon>Pezizomycotina</taxon>
        <taxon>Pezizomycetes</taxon>
        <taxon>Pezizales</taxon>
        <taxon>Pyronemataceae</taxon>
        <taxon>Pyronema</taxon>
    </lineage>
</organism>
<proteinExistence type="predicted"/>
<dbReference type="STRING" id="1076935.U4L1Q5"/>
<feature type="transmembrane region" description="Helical" evidence="1">
    <location>
        <begin position="314"/>
        <end position="335"/>
    </location>
</feature>
<keyword evidence="1" id="KW-0812">Transmembrane</keyword>
<evidence type="ECO:0000259" key="2">
    <source>
        <dbReference type="Pfam" id="PF00615"/>
    </source>
</evidence>
<dbReference type="InterPro" id="IPR036305">
    <property type="entry name" value="RGS_sf"/>
</dbReference>
<evidence type="ECO:0000313" key="3">
    <source>
        <dbReference type="EMBL" id="CCX08474.1"/>
    </source>
</evidence>
<feature type="domain" description="RGS" evidence="2">
    <location>
        <begin position="238"/>
        <end position="301"/>
    </location>
</feature>
<dbReference type="PANTHER" id="PTHR39466">
    <property type="entry name" value="RGS DOMAIN-CONTAINING PROTEIN"/>
    <property type="match status" value="1"/>
</dbReference>
<dbReference type="Pfam" id="PF00615">
    <property type="entry name" value="RGS"/>
    <property type="match status" value="1"/>
</dbReference>
<accession>U4L1Q5</accession>
<dbReference type="OMA" id="RVIATYI"/>
<keyword evidence="1" id="KW-0472">Membrane</keyword>
<evidence type="ECO:0000256" key="1">
    <source>
        <dbReference type="SAM" id="Phobius"/>
    </source>
</evidence>
<dbReference type="SUPFAM" id="SSF48097">
    <property type="entry name" value="Regulator of G-protein signaling, RGS"/>
    <property type="match status" value="1"/>
</dbReference>
<dbReference type="OrthoDB" id="3232309at2759"/>
<sequence length="477" mass="52715">MVYNIFTYRRPALVSNLDQNSSDLNQAGSVIELVTAKTGNNNIEYGVAGVPVQLSFENIVNGKTCPPVTCRDFLDYLLHVEHNAENLQFYLWFRDYCERFDKLPAHQLKLSLPYDPSAESLALPEPAHPKPEGPKSARSVQQFVNNAFAAESAAHLTVGLAEPAPAWSAGNSPIEHSPFLTPPGSAGIPNGCGDAGMPQSFVGNSSLTGINYKQVAADAFESVDADQKWQPFSIQPYRDEISRIIAIYIVDGSPRQLNLSDRDRTTALKALRQTTHPSALREVNAHVEDLLRFQSHPNFIRWAICNGNKARGIFAIWLGLFCIVAGIVASIAVTMGHADRGWRVMGAIGWLTGGSTLFAATKGMCVVLHGRHRRHVRPWELWRDEECKDKDGEGKCSVESTDVSMMDKRNSYEDEPWVDKYAQRNILSKIFDKELYIEEPALQQIQDTIAVQSLIIAVVGSAFLTGIFLAVPAGNLY</sequence>
<keyword evidence="4" id="KW-1185">Reference proteome</keyword>
<dbReference type="eggNOG" id="ENOG502S0M5">
    <property type="taxonomic scope" value="Eukaryota"/>
</dbReference>
<feature type="transmembrane region" description="Helical" evidence="1">
    <location>
        <begin position="347"/>
        <end position="368"/>
    </location>
</feature>
<gene>
    <name evidence="3" type="ORF">PCON_08067</name>
</gene>
<dbReference type="InterPro" id="IPR016137">
    <property type="entry name" value="RGS"/>
</dbReference>
<reference evidence="3 4" key="1">
    <citation type="journal article" date="2013" name="PLoS Genet.">
        <title>The genome and development-dependent transcriptomes of Pyronema confluens: a window into fungal evolution.</title>
        <authorList>
            <person name="Traeger S."/>
            <person name="Altegoer F."/>
            <person name="Freitag M."/>
            <person name="Gabaldon T."/>
            <person name="Kempken F."/>
            <person name="Kumar A."/>
            <person name="Marcet-Houben M."/>
            <person name="Poggeler S."/>
            <person name="Stajich J.E."/>
            <person name="Nowrousian M."/>
        </authorList>
    </citation>
    <scope>NUCLEOTIDE SEQUENCE [LARGE SCALE GENOMIC DNA]</scope>
    <source>
        <strain evidence="4">CBS 100304</strain>
        <tissue evidence="3">Vegetative mycelium</tissue>
    </source>
</reference>
<evidence type="ECO:0000313" key="4">
    <source>
        <dbReference type="Proteomes" id="UP000018144"/>
    </source>
</evidence>
<dbReference type="InterPro" id="IPR044926">
    <property type="entry name" value="RGS_subdomain_2"/>
</dbReference>
<name>U4L1Q5_PYROM</name>
<dbReference type="AlphaFoldDB" id="U4L1Q5"/>
<dbReference type="PANTHER" id="PTHR39466:SF1">
    <property type="entry name" value="RGS DOMAIN-CONTAINING PROTEIN"/>
    <property type="match status" value="1"/>
</dbReference>
<protein>
    <recommendedName>
        <fullName evidence="2">RGS domain-containing protein</fullName>
    </recommendedName>
</protein>